<protein>
    <recommendedName>
        <fullName evidence="4">Carboxypeptidase regulatory-like domain-containing protein</fullName>
    </recommendedName>
</protein>
<dbReference type="eggNOG" id="ENOG5033EK7">
    <property type="taxonomic scope" value="Bacteria"/>
</dbReference>
<feature type="signal peptide" evidence="1">
    <location>
        <begin position="1"/>
        <end position="22"/>
    </location>
</feature>
<dbReference type="SUPFAM" id="SSF49464">
    <property type="entry name" value="Carboxypeptidase regulatory domain-like"/>
    <property type="match status" value="1"/>
</dbReference>
<evidence type="ECO:0008006" key="4">
    <source>
        <dbReference type="Google" id="ProtNLM"/>
    </source>
</evidence>
<name>I3YY74_AEQSU</name>
<dbReference type="Proteomes" id="UP000006049">
    <property type="component" value="Chromosome"/>
</dbReference>
<dbReference type="KEGG" id="asl:Aeqsu_2485"/>
<keyword evidence="1" id="KW-0732">Signal</keyword>
<dbReference type="AlphaFoldDB" id="I3YY74"/>
<evidence type="ECO:0000313" key="2">
    <source>
        <dbReference type="EMBL" id="AFL81942.1"/>
    </source>
</evidence>
<dbReference type="PATRIC" id="fig|746697.3.peg.2537"/>
<evidence type="ECO:0000256" key="1">
    <source>
        <dbReference type="SAM" id="SignalP"/>
    </source>
</evidence>
<organism evidence="2 3">
    <name type="scientific">Aequorivita sublithincola (strain DSM 14238 / LMG 21431 / ACAM 643 / 9-3)</name>
    <dbReference type="NCBI Taxonomy" id="746697"/>
    <lineage>
        <taxon>Bacteria</taxon>
        <taxon>Pseudomonadati</taxon>
        <taxon>Bacteroidota</taxon>
        <taxon>Flavobacteriia</taxon>
        <taxon>Flavobacteriales</taxon>
        <taxon>Flavobacteriaceae</taxon>
        <taxon>Aequorivita</taxon>
    </lineage>
</organism>
<dbReference type="STRING" id="746697.Aeqsu_2485"/>
<reference evidence="2 3" key="1">
    <citation type="submission" date="2012-06" db="EMBL/GenBank/DDBJ databases">
        <title>The complete genome of Aequorivita sublithincola DSM 14238.</title>
        <authorList>
            <consortium name="US DOE Joint Genome Institute (JGI-PGF)"/>
            <person name="Lucas S."/>
            <person name="Copeland A."/>
            <person name="Lapidus A."/>
            <person name="Goodwin L."/>
            <person name="Pitluck S."/>
            <person name="Peters L."/>
            <person name="Munk A.C.C."/>
            <person name="Kyrpides N."/>
            <person name="Mavromatis K."/>
            <person name="Pagani I."/>
            <person name="Ivanova N."/>
            <person name="Ovchinnikova G."/>
            <person name="Zeytun A."/>
            <person name="Detter J.C."/>
            <person name="Han C."/>
            <person name="Land M."/>
            <person name="Hauser L."/>
            <person name="Markowitz V."/>
            <person name="Cheng J.-F."/>
            <person name="Hugenholtz P."/>
            <person name="Woyke T."/>
            <person name="Wu D."/>
            <person name="Tindall B."/>
            <person name="Faehnrich R."/>
            <person name="Brambilla E."/>
            <person name="Klenk H.-P."/>
            <person name="Eisen J.A."/>
        </authorList>
    </citation>
    <scope>NUCLEOTIDE SEQUENCE [LARGE SCALE GENOMIC DNA]</scope>
    <source>
        <strain evidence="3">DSM 14238 / LMG 21431 / ACAM 643 / 9-3</strain>
    </source>
</reference>
<accession>I3YY74</accession>
<dbReference type="OrthoDB" id="1432205at2"/>
<dbReference type="HOGENOM" id="CLU_1154474_0_0_10"/>
<dbReference type="EMBL" id="CP003280">
    <property type="protein sequence ID" value="AFL81942.1"/>
    <property type="molecule type" value="Genomic_DNA"/>
</dbReference>
<dbReference type="InterPro" id="IPR008969">
    <property type="entry name" value="CarboxyPept-like_regulatory"/>
</dbReference>
<feature type="chain" id="PRO_5003684360" description="Carboxypeptidase regulatory-like domain-containing protein" evidence="1">
    <location>
        <begin position="23"/>
        <end position="240"/>
    </location>
</feature>
<proteinExistence type="predicted"/>
<keyword evidence="3" id="KW-1185">Reference proteome</keyword>
<dbReference type="RefSeq" id="WP_014783191.1">
    <property type="nucleotide sequence ID" value="NC_018013.1"/>
</dbReference>
<sequence>MKRKYFFTFLFLSFILTLQSFQCEPEIKDDSRILIKGSLVDSNNNPLPNISVRCQSSYIILGESYSDANGQFQFTSLETETNNPLNIMVNLKTDGYNYYGGGYNNYELTENPNYSAKKYFNDAINRKTSTTYNLGQIKLNEAAHLNLLFTNVPGDNNRVAYKLEFQSAVCAIDLNVNNPEDCLIDEEYYNQLDINSTSFQTNLDSQLGTSVLLKYILNDEPEQTITIPLTNLENTYVFEY</sequence>
<evidence type="ECO:0000313" key="3">
    <source>
        <dbReference type="Proteomes" id="UP000006049"/>
    </source>
</evidence>
<gene>
    <name evidence="2" type="ordered locus">Aeqsu_2485</name>
</gene>